<comment type="caution">
    <text evidence="13">The sequence shown here is derived from an EMBL/GenBank/DDBJ whole genome shotgun (WGS) entry which is preliminary data.</text>
</comment>
<evidence type="ECO:0000256" key="2">
    <source>
        <dbReference type="ARBA" id="ARBA00009477"/>
    </source>
</evidence>
<dbReference type="InterPro" id="IPR058626">
    <property type="entry name" value="MdtA-like_b-barrel"/>
</dbReference>
<evidence type="ECO:0000256" key="7">
    <source>
        <dbReference type="SAM" id="MobiDB-lite"/>
    </source>
</evidence>
<dbReference type="PANTHER" id="PTHR30469:SF12">
    <property type="entry name" value="MULTIDRUG RESISTANCE PROTEIN MDTA"/>
    <property type="match status" value="1"/>
</dbReference>
<dbReference type="FunFam" id="2.40.420.20:FF:000001">
    <property type="entry name" value="Efflux RND transporter periplasmic adaptor subunit"/>
    <property type="match status" value="1"/>
</dbReference>
<dbReference type="Gene3D" id="2.40.420.20">
    <property type="match status" value="1"/>
</dbReference>
<reference evidence="13 14" key="1">
    <citation type="journal article" date="2017" name="Nat. Microbiol.">
        <title>Natural product diversity associated with the nematode symbionts Photorhabdus and Xenorhabdus.</title>
        <authorList>
            <person name="Tobias N.J."/>
            <person name="Wolff H."/>
            <person name="Djahanschiri B."/>
            <person name="Grundmann F."/>
            <person name="Kronenwerth M."/>
            <person name="Shi Y.M."/>
            <person name="Simonyi S."/>
            <person name="Grun P."/>
            <person name="Shapiro-Ilan D."/>
            <person name="Pidot S.J."/>
            <person name="Stinear T.P."/>
            <person name="Ebersberger I."/>
            <person name="Bode H.B."/>
        </authorList>
    </citation>
    <scope>NUCLEOTIDE SEQUENCE [LARGE SCALE GENOMIC DNA]</scope>
    <source>
        <strain evidence="13 14">DSM 17904</strain>
    </source>
</reference>
<keyword evidence="6 8" id="KW-0472">Membrane</keyword>
<dbReference type="PANTHER" id="PTHR30469">
    <property type="entry name" value="MULTIDRUG RESISTANCE PROTEIN MDTA"/>
    <property type="match status" value="1"/>
</dbReference>
<organism evidence="13 14">
    <name type="scientific">Xenorhabdus stockiae</name>
    <dbReference type="NCBI Taxonomy" id="351614"/>
    <lineage>
        <taxon>Bacteria</taxon>
        <taxon>Pseudomonadati</taxon>
        <taxon>Pseudomonadota</taxon>
        <taxon>Gammaproteobacteria</taxon>
        <taxon>Enterobacterales</taxon>
        <taxon>Morganellaceae</taxon>
        <taxon>Xenorhabdus</taxon>
    </lineage>
</organism>
<dbReference type="InterPro" id="IPR058625">
    <property type="entry name" value="MdtA-like_BSH"/>
</dbReference>
<sequence>MSNKRRTYFFCFAALVVVIAAIFFAWNHFKTSQKSGPQQNLATVPPRPVQAATAKMESVPHYLVGLGTVQAADTVNVTSLVSGQLIALHFIEGQQVKKGDLLAEIDPRPYQVRLAKAQGQYVKDQAMLANAEQDLSRYQQLAKSKLISQQDLDKQHALVRQYKAALKSDQAEIDEQKLQLAYSRITAPISGRVGLKRIDVGNYISSGGEKPIVVITRVDPIDVLFSLPENDLSAILKAQKNNTIPAVIARDRNNQLQLAQGKLLSIDNQIDVATGTIKMKARFDNQDNTLFPNQFVNIQIKVNTLDNAIVIPDAALQMSGSGHFVWLVGKDNKVKKHNITIGLQNDNLVIINSGLSVGDRVITDGIDQLTEGAAVEIVKSLQPKSDNSNDKSAKSNGKVENS</sequence>
<feature type="domain" description="Multidrug resistance protein MdtA-like barrel-sandwich hybrid" evidence="10">
    <location>
        <begin position="74"/>
        <end position="216"/>
    </location>
</feature>
<feature type="region of interest" description="Disordered" evidence="7">
    <location>
        <begin position="380"/>
        <end position="402"/>
    </location>
</feature>
<proteinExistence type="inferred from homology"/>
<dbReference type="InterPro" id="IPR006143">
    <property type="entry name" value="RND_pump_MFP"/>
</dbReference>
<evidence type="ECO:0000259" key="10">
    <source>
        <dbReference type="Pfam" id="PF25917"/>
    </source>
</evidence>
<dbReference type="RefSeq" id="WP_099124221.1">
    <property type="nucleotide sequence ID" value="NZ_CAWNRH010000148.1"/>
</dbReference>
<comment type="subcellular location">
    <subcellularLocation>
        <location evidence="1">Cell inner membrane</location>
    </subcellularLocation>
</comment>
<dbReference type="Pfam" id="PF25917">
    <property type="entry name" value="BSH_RND"/>
    <property type="match status" value="1"/>
</dbReference>
<dbReference type="InterPro" id="IPR058624">
    <property type="entry name" value="MdtA-like_HH"/>
</dbReference>
<keyword evidence="8" id="KW-1133">Transmembrane helix</keyword>
<dbReference type="Pfam" id="PF25944">
    <property type="entry name" value="Beta-barrel_RND"/>
    <property type="match status" value="1"/>
</dbReference>
<evidence type="ECO:0000256" key="5">
    <source>
        <dbReference type="ARBA" id="ARBA00022519"/>
    </source>
</evidence>
<feature type="domain" description="Multidrug resistance protein MdtA-like C-terminal permuted SH3" evidence="12">
    <location>
        <begin position="307"/>
        <end position="367"/>
    </location>
</feature>
<comment type="similarity">
    <text evidence="2">Belongs to the membrane fusion protein (MFP) (TC 8.A.1) family.</text>
</comment>
<evidence type="ECO:0000256" key="3">
    <source>
        <dbReference type="ARBA" id="ARBA00022448"/>
    </source>
</evidence>
<dbReference type="SUPFAM" id="SSF111369">
    <property type="entry name" value="HlyD-like secretion proteins"/>
    <property type="match status" value="1"/>
</dbReference>
<name>A0A2D0KTB5_9GAMM</name>
<gene>
    <name evidence="13" type="ORF">Xsto_00947</name>
</gene>
<keyword evidence="14" id="KW-1185">Reference proteome</keyword>
<keyword evidence="5" id="KW-0997">Cell inner membrane</keyword>
<evidence type="ECO:0000259" key="9">
    <source>
        <dbReference type="Pfam" id="PF25876"/>
    </source>
</evidence>
<dbReference type="NCBIfam" id="TIGR01730">
    <property type="entry name" value="RND_mfp"/>
    <property type="match status" value="1"/>
</dbReference>
<dbReference type="GO" id="GO:1990281">
    <property type="term" value="C:efflux pump complex"/>
    <property type="evidence" value="ECO:0007669"/>
    <property type="project" value="TreeGrafter"/>
</dbReference>
<protein>
    <submittedName>
        <fullName evidence="13">Uncharacterized protein</fullName>
    </submittedName>
</protein>
<evidence type="ECO:0000259" key="11">
    <source>
        <dbReference type="Pfam" id="PF25944"/>
    </source>
</evidence>
<dbReference type="Gene3D" id="2.40.30.170">
    <property type="match status" value="1"/>
</dbReference>
<dbReference type="InterPro" id="IPR058627">
    <property type="entry name" value="MdtA-like_C"/>
</dbReference>
<feature type="domain" description="Multidrug resistance protein MdtA-like alpha-helical hairpin" evidence="9">
    <location>
        <begin position="114"/>
        <end position="183"/>
    </location>
</feature>
<dbReference type="Gene3D" id="2.40.50.100">
    <property type="match status" value="1"/>
</dbReference>
<evidence type="ECO:0000256" key="6">
    <source>
        <dbReference type="ARBA" id="ARBA00023136"/>
    </source>
</evidence>
<evidence type="ECO:0000259" key="12">
    <source>
        <dbReference type="Pfam" id="PF25967"/>
    </source>
</evidence>
<evidence type="ECO:0000313" key="13">
    <source>
        <dbReference type="EMBL" id="PHM66618.1"/>
    </source>
</evidence>
<dbReference type="Pfam" id="PF25967">
    <property type="entry name" value="RND-MFP_C"/>
    <property type="match status" value="1"/>
</dbReference>
<evidence type="ECO:0000256" key="8">
    <source>
        <dbReference type="SAM" id="Phobius"/>
    </source>
</evidence>
<feature type="transmembrane region" description="Helical" evidence="8">
    <location>
        <begin position="7"/>
        <end position="26"/>
    </location>
</feature>
<evidence type="ECO:0000256" key="1">
    <source>
        <dbReference type="ARBA" id="ARBA00004533"/>
    </source>
</evidence>
<evidence type="ECO:0000313" key="14">
    <source>
        <dbReference type="Proteomes" id="UP000222366"/>
    </source>
</evidence>
<keyword evidence="8" id="KW-0812">Transmembrane</keyword>
<evidence type="ECO:0000256" key="4">
    <source>
        <dbReference type="ARBA" id="ARBA00022475"/>
    </source>
</evidence>
<accession>A0A2D0KTB5</accession>
<dbReference type="NCBIfam" id="NF008589">
    <property type="entry name" value="PRK11556.1"/>
    <property type="match status" value="1"/>
</dbReference>
<dbReference type="EMBL" id="NJAJ01000007">
    <property type="protein sequence ID" value="PHM66618.1"/>
    <property type="molecule type" value="Genomic_DNA"/>
</dbReference>
<dbReference type="Gene3D" id="1.10.287.470">
    <property type="entry name" value="Helix hairpin bin"/>
    <property type="match status" value="1"/>
</dbReference>
<dbReference type="GO" id="GO:0015562">
    <property type="term" value="F:efflux transmembrane transporter activity"/>
    <property type="evidence" value="ECO:0007669"/>
    <property type="project" value="TreeGrafter"/>
</dbReference>
<dbReference type="AlphaFoldDB" id="A0A2D0KTB5"/>
<dbReference type="Pfam" id="PF25876">
    <property type="entry name" value="HH_MFP_RND"/>
    <property type="match status" value="1"/>
</dbReference>
<dbReference type="GO" id="GO:0005886">
    <property type="term" value="C:plasma membrane"/>
    <property type="evidence" value="ECO:0007669"/>
    <property type="project" value="UniProtKB-SubCell"/>
</dbReference>
<feature type="domain" description="Multidrug resistance protein MdtA-like beta-barrel" evidence="11">
    <location>
        <begin position="220"/>
        <end position="303"/>
    </location>
</feature>
<dbReference type="Proteomes" id="UP000222366">
    <property type="component" value="Unassembled WGS sequence"/>
</dbReference>
<keyword evidence="4" id="KW-1003">Cell membrane</keyword>
<keyword evidence="3" id="KW-0813">Transport</keyword>